<protein>
    <submittedName>
        <fullName evidence="8">RagB/SusD domain-containing protein</fullName>
    </submittedName>
</protein>
<evidence type="ECO:0000259" key="6">
    <source>
        <dbReference type="Pfam" id="PF07980"/>
    </source>
</evidence>
<accession>A0A1I3LLQ1</accession>
<comment type="similarity">
    <text evidence="2">Belongs to the SusD family.</text>
</comment>
<dbReference type="AlphaFoldDB" id="A0A1I3LLQ1"/>
<dbReference type="InterPro" id="IPR011990">
    <property type="entry name" value="TPR-like_helical_dom_sf"/>
</dbReference>
<evidence type="ECO:0000313" key="9">
    <source>
        <dbReference type="Proteomes" id="UP000198670"/>
    </source>
</evidence>
<evidence type="ECO:0000256" key="3">
    <source>
        <dbReference type="ARBA" id="ARBA00022729"/>
    </source>
</evidence>
<dbReference type="Pfam" id="PF07980">
    <property type="entry name" value="SusD_RagB"/>
    <property type="match status" value="1"/>
</dbReference>
<keyword evidence="9" id="KW-1185">Reference proteome</keyword>
<feature type="domain" description="RagB/SusD" evidence="6">
    <location>
        <begin position="284"/>
        <end position="541"/>
    </location>
</feature>
<comment type="subcellular location">
    <subcellularLocation>
        <location evidence="1">Cell outer membrane</location>
    </subcellularLocation>
</comment>
<name>A0A1I3LLQ1_9SPHI</name>
<evidence type="ECO:0000256" key="1">
    <source>
        <dbReference type="ARBA" id="ARBA00004442"/>
    </source>
</evidence>
<dbReference type="CDD" id="cd08977">
    <property type="entry name" value="SusD"/>
    <property type="match status" value="1"/>
</dbReference>
<dbReference type="SUPFAM" id="SSF48452">
    <property type="entry name" value="TPR-like"/>
    <property type="match status" value="1"/>
</dbReference>
<gene>
    <name evidence="8" type="ORF">SAMN05444682_10674</name>
</gene>
<dbReference type="EMBL" id="FOQO01000006">
    <property type="protein sequence ID" value="SFI85633.1"/>
    <property type="molecule type" value="Genomic_DNA"/>
</dbReference>
<keyword evidence="5" id="KW-0998">Cell outer membrane</keyword>
<evidence type="ECO:0000256" key="2">
    <source>
        <dbReference type="ARBA" id="ARBA00006275"/>
    </source>
</evidence>
<proteinExistence type="inferred from homology"/>
<dbReference type="Pfam" id="PF14322">
    <property type="entry name" value="SusD-like_3"/>
    <property type="match status" value="1"/>
</dbReference>
<dbReference type="InterPro" id="IPR033985">
    <property type="entry name" value="SusD-like_N"/>
</dbReference>
<evidence type="ECO:0000256" key="4">
    <source>
        <dbReference type="ARBA" id="ARBA00023136"/>
    </source>
</evidence>
<sequence length="541" mass="60894">MDRICIPFRELSHLVLTLVFNAMKLRYIVTSFLFVTAMTLGGCVNEFLSIYPEDKITSANFPENEADIKMLLNGTYALLRENSVYDQGLFGFGVLDGATPNAYNWGNTPIAKAGNGQLRSSDQQMITFRWTRPYSIIFRTNFLIQSIESVDLNEQAKSMYLGEAHFLRGLAYAVLADTYGGVPIVNGILSADSARSVRRASVEDTWRQVVDDYDVAIANLDVDAPEVGRATKGAALGMKMRAYLYQNNYEEVLAVIEQLEALKKYGLFPSYEGLFNAENENNMEVIFDVQYMVGENSQGSLHDQYCGTGTGSWTRGSRYVPTDDLVDAYETVNGAPVDPSNPFEGRDPRLYFTVVLPGSYILGHRFPDYLYPGGAFNHPGNRLKHLSCRKYRVDDESALPPSGQSYINNIVLRYADVILSKAEAIIETGGNIDEAIDLINQIRTGRDDVKISLLPLGLTQAEARQRLRHERRIEFALEGLYWSDIRRWNMGDELYPLQIKDHNGDVIETKFPDGYLDFYNLLPIPDSELSLNENLTQNPGW</sequence>
<dbReference type="Proteomes" id="UP000198670">
    <property type="component" value="Unassembled WGS sequence"/>
</dbReference>
<feature type="domain" description="SusD-like N-terminal" evidence="7">
    <location>
        <begin position="95"/>
        <end position="244"/>
    </location>
</feature>
<evidence type="ECO:0000313" key="8">
    <source>
        <dbReference type="EMBL" id="SFI85633.1"/>
    </source>
</evidence>
<dbReference type="Gene3D" id="1.25.40.390">
    <property type="match status" value="1"/>
</dbReference>
<dbReference type="GO" id="GO:0009279">
    <property type="term" value="C:cell outer membrane"/>
    <property type="evidence" value="ECO:0007669"/>
    <property type="project" value="UniProtKB-SubCell"/>
</dbReference>
<dbReference type="STRING" id="1477437.SAMN05444682_10674"/>
<reference evidence="8 9" key="1">
    <citation type="submission" date="2016-10" db="EMBL/GenBank/DDBJ databases">
        <authorList>
            <person name="de Groot N.N."/>
        </authorList>
    </citation>
    <scope>NUCLEOTIDE SEQUENCE [LARGE SCALE GENOMIC DNA]</scope>
    <source>
        <strain evidence="8 9">RK1</strain>
    </source>
</reference>
<evidence type="ECO:0000256" key="5">
    <source>
        <dbReference type="ARBA" id="ARBA00023237"/>
    </source>
</evidence>
<keyword evidence="4" id="KW-0472">Membrane</keyword>
<dbReference type="InterPro" id="IPR012944">
    <property type="entry name" value="SusD_RagB_dom"/>
</dbReference>
<organism evidence="8 9">
    <name type="scientific">Parapedobacter indicus</name>
    <dbReference type="NCBI Taxonomy" id="1477437"/>
    <lineage>
        <taxon>Bacteria</taxon>
        <taxon>Pseudomonadati</taxon>
        <taxon>Bacteroidota</taxon>
        <taxon>Sphingobacteriia</taxon>
        <taxon>Sphingobacteriales</taxon>
        <taxon>Sphingobacteriaceae</taxon>
        <taxon>Parapedobacter</taxon>
    </lineage>
</organism>
<keyword evidence="3" id="KW-0732">Signal</keyword>
<evidence type="ECO:0000259" key="7">
    <source>
        <dbReference type="Pfam" id="PF14322"/>
    </source>
</evidence>